<proteinExistence type="inferred from homology"/>
<dbReference type="RefSeq" id="WP_089776980.1">
    <property type="nucleotide sequence ID" value="NZ_CABLRR010000001.1"/>
</dbReference>
<name>A0A0D6JN40_9EURY</name>
<dbReference type="Proteomes" id="UP000198902">
    <property type="component" value="Unassembled WGS sequence"/>
</dbReference>
<dbReference type="InterPro" id="IPR006015">
    <property type="entry name" value="Universal_stress_UspA"/>
</dbReference>
<sequence>MSPRPLSIDLVLVPVDQSEEATRAAEYAAAVAAEYDAAVHAVHVLGEDVVRAIEQGVVDEDAVAEDSKAVTDTVSSLAETADVPVTTSVAYGFSRTSKLRHPGSVVLDTAEELDADFIVVPREPVSGDPGEVLAKAAEYVLLYASQPVLSV</sequence>
<keyword evidence="4" id="KW-1185">Reference proteome</keyword>
<comment type="similarity">
    <text evidence="1">Belongs to the universal stress protein A family.</text>
</comment>
<evidence type="ECO:0000256" key="1">
    <source>
        <dbReference type="ARBA" id="ARBA00008791"/>
    </source>
</evidence>
<dbReference type="AlphaFoldDB" id="A0A0D6JN40"/>
<dbReference type="InterPro" id="IPR014729">
    <property type="entry name" value="Rossmann-like_a/b/a_fold"/>
</dbReference>
<evidence type="ECO:0000313" key="3">
    <source>
        <dbReference type="EMBL" id="CQR49008.1"/>
    </source>
</evidence>
<dbReference type="PRINTS" id="PR01438">
    <property type="entry name" value="UNVRSLSTRESS"/>
</dbReference>
<dbReference type="Pfam" id="PF00582">
    <property type="entry name" value="Usp"/>
    <property type="match status" value="1"/>
</dbReference>
<reference evidence="4" key="1">
    <citation type="submission" date="2015-03" db="EMBL/GenBank/DDBJ databases">
        <authorList>
            <person name="Urmite Genomes"/>
        </authorList>
    </citation>
    <scope>NUCLEOTIDE SEQUENCE [LARGE SCALE GENOMIC DNA]</scope>
    <source>
        <strain evidence="4">Arc-Hr</strain>
    </source>
</reference>
<protein>
    <submittedName>
        <fullName evidence="3">Universal stress protein family protein</fullName>
    </submittedName>
</protein>
<dbReference type="OrthoDB" id="312762at2157"/>
<dbReference type="InterPro" id="IPR006016">
    <property type="entry name" value="UspA"/>
</dbReference>
<dbReference type="Gene3D" id="3.40.50.620">
    <property type="entry name" value="HUPs"/>
    <property type="match status" value="1"/>
</dbReference>
<dbReference type="PANTHER" id="PTHR46268:SF6">
    <property type="entry name" value="UNIVERSAL STRESS PROTEIN UP12"/>
    <property type="match status" value="1"/>
</dbReference>
<evidence type="ECO:0000259" key="2">
    <source>
        <dbReference type="Pfam" id="PF00582"/>
    </source>
</evidence>
<gene>
    <name evidence="3" type="ORF">BN996_00462</name>
</gene>
<evidence type="ECO:0000313" key="4">
    <source>
        <dbReference type="Proteomes" id="UP000198902"/>
    </source>
</evidence>
<dbReference type="PANTHER" id="PTHR46268">
    <property type="entry name" value="STRESS RESPONSE PROTEIN NHAX"/>
    <property type="match status" value="1"/>
</dbReference>
<dbReference type="SUPFAM" id="SSF52402">
    <property type="entry name" value="Adenine nucleotide alpha hydrolases-like"/>
    <property type="match status" value="1"/>
</dbReference>
<accession>A0A0D6JN40</accession>
<feature type="domain" description="UspA" evidence="2">
    <location>
        <begin position="11"/>
        <end position="150"/>
    </location>
</feature>
<organism evidence="3 4">
    <name type="scientific">Haloferax massiliensis</name>
    <dbReference type="NCBI Taxonomy" id="1476858"/>
    <lineage>
        <taxon>Archaea</taxon>
        <taxon>Methanobacteriati</taxon>
        <taxon>Methanobacteriota</taxon>
        <taxon>Stenosarchaea group</taxon>
        <taxon>Halobacteria</taxon>
        <taxon>Halobacteriales</taxon>
        <taxon>Haloferacaceae</taxon>
        <taxon>Haloferax</taxon>
    </lineage>
</organism>
<dbReference type="EMBL" id="CSTE01000001">
    <property type="protein sequence ID" value="CQR49008.1"/>
    <property type="molecule type" value="Genomic_DNA"/>
</dbReference>